<reference evidence="3 4" key="1">
    <citation type="submission" date="2021-09" db="EMBL/GenBank/DDBJ databases">
        <title>Genomic insights and catalytic innovation underlie evolution of tropane alkaloids biosynthesis.</title>
        <authorList>
            <person name="Wang Y.-J."/>
            <person name="Tian T."/>
            <person name="Huang J.-P."/>
            <person name="Huang S.-X."/>
        </authorList>
    </citation>
    <scope>NUCLEOTIDE SEQUENCE [LARGE SCALE GENOMIC DNA]</scope>
    <source>
        <strain evidence="3">KIB-2018</strain>
        <tissue evidence="3">Leaf</tissue>
    </source>
</reference>
<proteinExistence type="predicted"/>
<keyword evidence="2" id="KW-0812">Transmembrane</keyword>
<dbReference type="PANTHER" id="PTHR21477:SF12">
    <property type="entry name" value="PROTEIN PHLOEM PROTEIN 2-LIKE A10"/>
    <property type="match status" value="1"/>
</dbReference>
<evidence type="ECO:0000256" key="1">
    <source>
        <dbReference type="SAM" id="MobiDB-lite"/>
    </source>
</evidence>
<name>A0AAV8T8M1_9ROSI</name>
<evidence type="ECO:0000313" key="3">
    <source>
        <dbReference type="EMBL" id="KAJ8762570.1"/>
    </source>
</evidence>
<dbReference type="Proteomes" id="UP001159364">
    <property type="component" value="Linkage Group LG06"/>
</dbReference>
<gene>
    <name evidence="3" type="ORF">K2173_008009</name>
</gene>
<protein>
    <recommendedName>
        <fullName evidence="5">Protein PHLOEM PROTEIN 2-LIKE A10</fullName>
    </recommendedName>
</protein>
<evidence type="ECO:0000256" key="2">
    <source>
        <dbReference type="SAM" id="Phobius"/>
    </source>
</evidence>
<feature type="transmembrane region" description="Helical" evidence="2">
    <location>
        <begin position="20"/>
        <end position="39"/>
    </location>
</feature>
<accession>A0AAV8T8M1</accession>
<dbReference type="PANTHER" id="PTHR21477">
    <property type="entry name" value="ZGC:172139"/>
    <property type="match status" value="1"/>
</dbReference>
<feature type="compositionally biased region" description="Basic and acidic residues" evidence="1">
    <location>
        <begin position="288"/>
        <end position="303"/>
    </location>
</feature>
<evidence type="ECO:0008006" key="5">
    <source>
        <dbReference type="Google" id="ProtNLM"/>
    </source>
</evidence>
<comment type="caution">
    <text evidence="3">The sequence shown here is derived from an EMBL/GenBank/DDBJ whole genome shotgun (WGS) entry which is preliminary data.</text>
</comment>
<dbReference type="InterPro" id="IPR019141">
    <property type="entry name" value="DUF2045"/>
</dbReference>
<sequence>MDFLELINKGTDISRWRRKLLILLAVGGSGYGVYELYNLPSVAKRRRRLMKLVGAMVSITEVVADSAETIQVVSKDLKEFLQCDSDQIPSSLKQISKVVVSDECSESLAKVSQALTIGAMRGHKLQSMMEKRLESGSSASSFVDKVMERMLSDAGTGFVSAVVGSFAKNLVMGFHGGYVSGLSSSPDLSQWVRMVSDDRCKELVADCIQKFISTAITVYLDKTMGINPYDDFFSSLTNPKLQNNVSDILVNLCNESVKTLVKTSHEVLANSNRNCGSGSSQDQGLSSSKHDGEESSGKQKPFDGEDSGWFDRVSSTLSVPSNRRFVLDVTGRVTYQSVRSAVEFVLWRISEGLKRSMHVVHEKAVNRGLQVLRYLGGPKSCVVLITICLALYLHVLWGTRLLLAA</sequence>
<keyword evidence="2" id="KW-1133">Transmembrane helix</keyword>
<evidence type="ECO:0000313" key="4">
    <source>
        <dbReference type="Proteomes" id="UP001159364"/>
    </source>
</evidence>
<feature type="compositionally biased region" description="Low complexity" evidence="1">
    <location>
        <begin position="276"/>
        <end position="287"/>
    </location>
</feature>
<dbReference type="EMBL" id="JAIWQS010000006">
    <property type="protein sequence ID" value="KAJ8762570.1"/>
    <property type="molecule type" value="Genomic_DNA"/>
</dbReference>
<keyword evidence="2" id="KW-0472">Membrane</keyword>
<feature type="region of interest" description="Disordered" evidence="1">
    <location>
        <begin position="271"/>
        <end position="307"/>
    </location>
</feature>
<keyword evidence="4" id="KW-1185">Reference proteome</keyword>
<dbReference type="AlphaFoldDB" id="A0AAV8T8M1"/>
<organism evidence="3 4">
    <name type="scientific">Erythroxylum novogranatense</name>
    <dbReference type="NCBI Taxonomy" id="1862640"/>
    <lineage>
        <taxon>Eukaryota</taxon>
        <taxon>Viridiplantae</taxon>
        <taxon>Streptophyta</taxon>
        <taxon>Embryophyta</taxon>
        <taxon>Tracheophyta</taxon>
        <taxon>Spermatophyta</taxon>
        <taxon>Magnoliopsida</taxon>
        <taxon>eudicotyledons</taxon>
        <taxon>Gunneridae</taxon>
        <taxon>Pentapetalae</taxon>
        <taxon>rosids</taxon>
        <taxon>fabids</taxon>
        <taxon>Malpighiales</taxon>
        <taxon>Erythroxylaceae</taxon>
        <taxon>Erythroxylum</taxon>
    </lineage>
</organism>
<feature type="transmembrane region" description="Helical" evidence="2">
    <location>
        <begin position="381"/>
        <end position="403"/>
    </location>
</feature>